<evidence type="ECO:0000313" key="4">
    <source>
        <dbReference type="Proteomes" id="UP000230002"/>
    </source>
</evidence>
<feature type="signal peptide" evidence="1">
    <location>
        <begin position="1"/>
        <end position="34"/>
    </location>
</feature>
<dbReference type="GO" id="GO:0006281">
    <property type="term" value="P:DNA repair"/>
    <property type="evidence" value="ECO:0007669"/>
    <property type="project" value="UniProtKB-ARBA"/>
</dbReference>
<dbReference type="InterPro" id="IPR036279">
    <property type="entry name" value="5-3_exonuclease_C_sf"/>
</dbReference>
<evidence type="ECO:0000259" key="2">
    <source>
        <dbReference type="SMART" id="SM00484"/>
    </source>
</evidence>
<dbReference type="Proteomes" id="UP000230002">
    <property type="component" value="Unassembled WGS sequence"/>
</dbReference>
<keyword evidence="4" id="KW-1185">Reference proteome</keyword>
<accession>A0A2G8RWC7</accession>
<dbReference type="PANTHER" id="PTHR11081:SF75">
    <property type="entry name" value="ENDONUCLEASE, PUTATIVE (AFU_ORTHOLOGUE AFUA_3G13260)-RELATED"/>
    <property type="match status" value="1"/>
</dbReference>
<dbReference type="PRINTS" id="PR00853">
    <property type="entry name" value="XPGRADSUPER"/>
</dbReference>
<dbReference type="Pfam" id="PF00867">
    <property type="entry name" value="XPG_I"/>
    <property type="match status" value="1"/>
</dbReference>
<reference evidence="3 4" key="1">
    <citation type="journal article" date="2015" name="Sci. Rep.">
        <title>Chromosome-level genome map provides insights into diverse defense mechanisms in the medicinal fungus Ganoderma sinense.</title>
        <authorList>
            <person name="Zhu Y."/>
            <person name="Xu J."/>
            <person name="Sun C."/>
            <person name="Zhou S."/>
            <person name="Xu H."/>
            <person name="Nelson D.R."/>
            <person name="Qian J."/>
            <person name="Song J."/>
            <person name="Luo H."/>
            <person name="Xiang L."/>
            <person name="Li Y."/>
            <person name="Xu Z."/>
            <person name="Ji A."/>
            <person name="Wang L."/>
            <person name="Lu S."/>
            <person name="Hayward A."/>
            <person name="Sun W."/>
            <person name="Li X."/>
            <person name="Schwartz D.C."/>
            <person name="Wang Y."/>
            <person name="Chen S."/>
        </authorList>
    </citation>
    <scope>NUCLEOTIDE SEQUENCE [LARGE SCALE GENOMIC DNA]</scope>
    <source>
        <strain evidence="3 4">ZZ0214-1</strain>
    </source>
</reference>
<dbReference type="CDD" id="cd09870">
    <property type="entry name" value="PIN_YEN1"/>
    <property type="match status" value="1"/>
</dbReference>
<dbReference type="SMART" id="SM00484">
    <property type="entry name" value="XPGI"/>
    <property type="match status" value="1"/>
</dbReference>
<dbReference type="InterPro" id="IPR029060">
    <property type="entry name" value="PIN-like_dom_sf"/>
</dbReference>
<dbReference type="GO" id="GO:0017108">
    <property type="term" value="F:5'-flap endonuclease activity"/>
    <property type="evidence" value="ECO:0007669"/>
    <property type="project" value="TreeGrafter"/>
</dbReference>
<dbReference type="PANTHER" id="PTHR11081">
    <property type="entry name" value="FLAP ENDONUCLEASE FAMILY MEMBER"/>
    <property type="match status" value="1"/>
</dbReference>
<evidence type="ECO:0000256" key="1">
    <source>
        <dbReference type="SAM" id="SignalP"/>
    </source>
</evidence>
<dbReference type="STRING" id="1077348.A0A2G8RWC7"/>
<keyword evidence="1" id="KW-0732">Signal</keyword>
<gene>
    <name evidence="3" type="ORF">GSI_11547</name>
</gene>
<dbReference type="Gene3D" id="3.40.50.1010">
    <property type="entry name" value="5'-nuclease"/>
    <property type="match status" value="2"/>
</dbReference>
<protein>
    <recommendedName>
        <fullName evidence="2">XPG-I domain-containing protein</fullName>
    </recommendedName>
</protein>
<dbReference type="SUPFAM" id="SSF88723">
    <property type="entry name" value="PIN domain-like"/>
    <property type="match status" value="1"/>
</dbReference>
<name>A0A2G8RWC7_9APHY</name>
<organism evidence="3 4">
    <name type="scientific">Ganoderma sinense ZZ0214-1</name>
    <dbReference type="NCBI Taxonomy" id="1077348"/>
    <lineage>
        <taxon>Eukaryota</taxon>
        <taxon>Fungi</taxon>
        <taxon>Dikarya</taxon>
        <taxon>Basidiomycota</taxon>
        <taxon>Agaricomycotina</taxon>
        <taxon>Agaricomycetes</taxon>
        <taxon>Polyporales</taxon>
        <taxon>Polyporaceae</taxon>
        <taxon>Ganoderma</taxon>
    </lineage>
</organism>
<proteinExistence type="predicted"/>
<feature type="domain" description="XPG-I" evidence="2">
    <location>
        <begin position="268"/>
        <end position="341"/>
    </location>
</feature>
<dbReference type="EMBL" id="AYKW01000045">
    <property type="protein sequence ID" value="PIL25797.1"/>
    <property type="molecule type" value="Genomic_DNA"/>
</dbReference>
<dbReference type="OrthoDB" id="2959108at2759"/>
<dbReference type="AlphaFoldDB" id="A0A2G8RWC7"/>
<dbReference type="InterPro" id="IPR006086">
    <property type="entry name" value="XPG-I_dom"/>
</dbReference>
<evidence type="ECO:0000313" key="3">
    <source>
        <dbReference type="EMBL" id="PIL25797.1"/>
    </source>
</evidence>
<dbReference type="InterPro" id="IPR006084">
    <property type="entry name" value="XPG/Rad2"/>
</dbReference>
<dbReference type="SUPFAM" id="SSF47807">
    <property type="entry name" value="5' to 3' exonuclease, C-terminal subdomain"/>
    <property type="match status" value="1"/>
</dbReference>
<comment type="caution">
    <text evidence="3">The sequence shown here is derived from an EMBL/GenBank/DDBJ whole genome shotgun (WGS) entry which is preliminary data.</text>
</comment>
<sequence>MPSPADATRGSIWRGGLLVLCHFDLLAPVGPADSQSRIHSLAWIVFPGPDGFIDASSSSSPSSSSPVSWSGDLPLILSAHLTTLCSPPEPCLLPASPDALSQPQLCTTRSLATTGHAAARPREDLEQWGSRACGRRAFHSAASAIRLVSLLTSSHVQVVKPTVEQVDFTGFLVNHVPSNPPNRRGYFRLGVDVSILLRQSCKPFQYAHAQAGQNPELRAFYYHLVDLFTRPIAVVFVTDGPDRPTVKRGTKVIKTPHWMTTSAKDLVDAFGFEWIEALGEAEAELASINVLGLIDAVMSDDSDALVFGAQTVIHIPSKKQAQDKVDVLSEDHMPLLGDLLLIAVLASSDYSKGLEGCGVQTAAGLARYGLGTLLLSQAWRAVYTGNGYKLLLDDWRDTLRHCLRDDPEKHVGQRHPALAAAVTDDFPNMDVVMAHVRPLTTSWDRIALDAEFGRSAWFRVARIAQLCDRLFSWDAKKIAKKMAKTVWPAVVMRLLGVEKHGLEWAEHQICVEDCNIMLNSVVSAKTRTQRATDYLEHKLA</sequence>
<feature type="chain" id="PRO_5013715124" description="XPG-I domain-containing protein" evidence="1">
    <location>
        <begin position="35"/>
        <end position="540"/>
    </location>
</feature>